<protein>
    <submittedName>
        <fullName evidence="1">CSON001555 protein</fullName>
    </submittedName>
</protein>
<sequence>MDLIVVILLQVLFNNLNQFQFQNNQLLPSLNNHLQLILFIHTNQSPCIHMSLKYLLQVAMFLNNLQVEVRLDLNQLILKNPSHKNPNHKNLNHNNQLSLRQLHDQFDQQPHLHLKHTQLDQLLLLHLKHTLLDHQLFQHIQQIQKLVLILVFNLHHPNLKYHNNLELRIHNNLELRIHSNLELLIHNNQELRIHNLDRVNHNSLDLEHLNNQDLEHLNNLEYHNMDNIQLDTLHSLLCHIQFQWLAYLVVVHAITCNLKLITPQ</sequence>
<accession>A0A336K9P1</accession>
<dbReference type="EMBL" id="UFQT01000124">
    <property type="protein sequence ID" value="SSX20485.1"/>
    <property type="molecule type" value="Genomic_DNA"/>
</dbReference>
<name>A0A336K9P1_CULSO</name>
<dbReference type="VEuPathDB" id="VectorBase:CSON001555"/>
<reference evidence="2" key="2">
    <citation type="submission" date="2018-07" db="EMBL/GenBank/DDBJ databases">
        <authorList>
            <person name="Quirk P.G."/>
            <person name="Krulwich T.A."/>
        </authorList>
    </citation>
    <scope>NUCLEOTIDE SEQUENCE</scope>
</reference>
<dbReference type="EMBL" id="UFQS01000124">
    <property type="protein sequence ID" value="SSX00105.1"/>
    <property type="molecule type" value="Genomic_DNA"/>
</dbReference>
<proteinExistence type="predicted"/>
<gene>
    <name evidence="1" type="primary">CSON001555</name>
</gene>
<evidence type="ECO:0000313" key="1">
    <source>
        <dbReference type="EMBL" id="SSX00105.1"/>
    </source>
</evidence>
<dbReference type="AlphaFoldDB" id="A0A336K9P1"/>
<organism evidence="1">
    <name type="scientific">Culicoides sonorensis</name>
    <name type="common">Biting midge</name>
    <dbReference type="NCBI Taxonomy" id="179676"/>
    <lineage>
        <taxon>Eukaryota</taxon>
        <taxon>Metazoa</taxon>
        <taxon>Ecdysozoa</taxon>
        <taxon>Arthropoda</taxon>
        <taxon>Hexapoda</taxon>
        <taxon>Insecta</taxon>
        <taxon>Pterygota</taxon>
        <taxon>Neoptera</taxon>
        <taxon>Endopterygota</taxon>
        <taxon>Diptera</taxon>
        <taxon>Nematocera</taxon>
        <taxon>Chironomoidea</taxon>
        <taxon>Ceratopogonidae</taxon>
        <taxon>Ceratopogoninae</taxon>
        <taxon>Culicoides</taxon>
        <taxon>Monoculicoides</taxon>
    </lineage>
</organism>
<reference evidence="1" key="1">
    <citation type="submission" date="2018-04" db="EMBL/GenBank/DDBJ databases">
        <authorList>
            <person name="Go L.Y."/>
            <person name="Mitchell J.A."/>
        </authorList>
    </citation>
    <scope>NUCLEOTIDE SEQUENCE</scope>
    <source>
        <tissue evidence="1">Whole organism</tissue>
    </source>
</reference>
<evidence type="ECO:0000313" key="2">
    <source>
        <dbReference type="EMBL" id="SSX20485.1"/>
    </source>
</evidence>